<reference evidence="12 13" key="1">
    <citation type="submission" date="2017-09" db="EMBL/GenBank/DDBJ databases">
        <authorList>
            <person name="Lee N."/>
            <person name="Cho B.-K."/>
        </authorList>
    </citation>
    <scope>NUCLEOTIDE SEQUENCE [LARGE SCALE GENOMIC DNA]</scope>
    <source>
        <strain evidence="12 13">ATCC 12769</strain>
    </source>
</reference>
<dbReference type="RefSeq" id="WP_150489267.1">
    <property type="nucleotide sequence ID" value="NZ_BMUV01000008.1"/>
</dbReference>
<dbReference type="OrthoDB" id="3530815at2"/>
<feature type="active site" evidence="7">
    <location>
        <position position="637"/>
    </location>
</feature>
<gene>
    <name evidence="12" type="ORF">CP967_19995</name>
</gene>
<feature type="compositionally biased region" description="Low complexity" evidence="10">
    <location>
        <begin position="61"/>
        <end position="75"/>
    </location>
</feature>
<dbReference type="Gene3D" id="3.40.710.10">
    <property type="entry name" value="DD-peptidase/beta-lactamase superfamily"/>
    <property type="match status" value="1"/>
</dbReference>
<feature type="compositionally biased region" description="Acidic residues" evidence="10">
    <location>
        <begin position="107"/>
        <end position="117"/>
    </location>
</feature>
<evidence type="ECO:0000256" key="3">
    <source>
        <dbReference type="ARBA" id="ARBA00022801"/>
    </source>
</evidence>
<evidence type="ECO:0000256" key="7">
    <source>
        <dbReference type="PIRSR" id="PIRSR618044-1"/>
    </source>
</evidence>
<dbReference type="Proteomes" id="UP000326178">
    <property type="component" value="Chromosome"/>
</dbReference>
<dbReference type="SUPFAM" id="SSF56601">
    <property type="entry name" value="beta-lactamase/transpeptidase-like"/>
    <property type="match status" value="1"/>
</dbReference>
<evidence type="ECO:0000259" key="11">
    <source>
        <dbReference type="Pfam" id="PF00768"/>
    </source>
</evidence>
<dbReference type="InterPro" id="IPR018044">
    <property type="entry name" value="Peptidase_S11"/>
</dbReference>
<dbReference type="KEGG" id="snk:CP967_19995"/>
<evidence type="ECO:0000256" key="8">
    <source>
        <dbReference type="PIRSR" id="PIRSR618044-2"/>
    </source>
</evidence>
<evidence type="ECO:0000256" key="10">
    <source>
        <dbReference type="SAM" id="MobiDB-lite"/>
    </source>
</evidence>
<feature type="compositionally biased region" description="Low complexity" evidence="10">
    <location>
        <begin position="153"/>
        <end position="170"/>
    </location>
</feature>
<dbReference type="PRINTS" id="PR00725">
    <property type="entry name" value="DADACBPTASE1"/>
</dbReference>
<dbReference type="EMBL" id="CP023702">
    <property type="protein sequence ID" value="QEU73972.1"/>
    <property type="molecule type" value="Genomic_DNA"/>
</dbReference>
<feature type="compositionally biased region" description="Low complexity" evidence="10">
    <location>
        <begin position="40"/>
        <end position="49"/>
    </location>
</feature>
<feature type="compositionally biased region" description="Basic and acidic residues" evidence="10">
    <location>
        <begin position="314"/>
        <end position="340"/>
    </location>
</feature>
<evidence type="ECO:0000256" key="9">
    <source>
        <dbReference type="RuleBase" id="RU004016"/>
    </source>
</evidence>
<comment type="similarity">
    <text evidence="1 9">Belongs to the peptidase S11 family.</text>
</comment>
<proteinExistence type="inferred from homology"/>
<dbReference type="PANTHER" id="PTHR21581">
    <property type="entry name" value="D-ALANYL-D-ALANINE CARBOXYPEPTIDASE"/>
    <property type="match status" value="1"/>
</dbReference>
<evidence type="ECO:0000256" key="2">
    <source>
        <dbReference type="ARBA" id="ARBA00022729"/>
    </source>
</evidence>
<keyword evidence="6" id="KW-0961">Cell wall biogenesis/degradation</keyword>
<feature type="compositionally biased region" description="Basic and acidic residues" evidence="10">
    <location>
        <begin position="138"/>
        <end position="147"/>
    </location>
</feature>
<feature type="domain" description="Peptidase S11 D-alanyl-D-alanine carboxypeptidase A N-terminal" evidence="11">
    <location>
        <begin position="563"/>
        <end position="754"/>
    </location>
</feature>
<protein>
    <submittedName>
        <fullName evidence="12">D-alanyl-D-alanine carboxypeptidase</fullName>
    </submittedName>
</protein>
<feature type="region of interest" description="Disordered" evidence="10">
    <location>
        <begin position="1"/>
        <end position="486"/>
    </location>
</feature>
<evidence type="ECO:0000313" key="12">
    <source>
        <dbReference type="EMBL" id="QEU73972.1"/>
    </source>
</evidence>
<keyword evidence="3" id="KW-0378">Hydrolase</keyword>
<feature type="active site" description="Proton acceptor" evidence="7">
    <location>
        <position position="573"/>
    </location>
</feature>
<keyword evidence="13" id="KW-1185">Reference proteome</keyword>
<evidence type="ECO:0000256" key="6">
    <source>
        <dbReference type="ARBA" id="ARBA00023316"/>
    </source>
</evidence>
<dbReference type="GO" id="GO:0006508">
    <property type="term" value="P:proteolysis"/>
    <property type="evidence" value="ECO:0007669"/>
    <property type="project" value="InterPro"/>
</dbReference>
<keyword evidence="12" id="KW-0121">Carboxypeptidase</keyword>
<keyword evidence="4" id="KW-0133">Cell shape</keyword>
<keyword evidence="12" id="KW-0645">Protease</keyword>
<dbReference type="GO" id="GO:0071555">
    <property type="term" value="P:cell wall organization"/>
    <property type="evidence" value="ECO:0007669"/>
    <property type="project" value="UniProtKB-KW"/>
</dbReference>
<feature type="compositionally biased region" description="Acidic residues" evidence="10">
    <location>
        <begin position="245"/>
        <end position="254"/>
    </location>
</feature>
<dbReference type="PANTHER" id="PTHR21581:SF33">
    <property type="entry name" value="D-ALANYL-D-ALANINE CARBOXYPEPTIDASE DACB"/>
    <property type="match status" value="1"/>
</dbReference>
<evidence type="ECO:0000256" key="1">
    <source>
        <dbReference type="ARBA" id="ARBA00007164"/>
    </source>
</evidence>
<dbReference type="GO" id="GO:0009252">
    <property type="term" value="P:peptidoglycan biosynthetic process"/>
    <property type="evidence" value="ECO:0007669"/>
    <property type="project" value="UniProtKB-KW"/>
</dbReference>
<evidence type="ECO:0000256" key="4">
    <source>
        <dbReference type="ARBA" id="ARBA00022960"/>
    </source>
</evidence>
<dbReference type="Pfam" id="PF00768">
    <property type="entry name" value="Peptidase_S11"/>
    <property type="match status" value="1"/>
</dbReference>
<organism evidence="12 13">
    <name type="scientific">Streptomyces nitrosporeus</name>
    <dbReference type="NCBI Taxonomy" id="28894"/>
    <lineage>
        <taxon>Bacteria</taxon>
        <taxon>Bacillati</taxon>
        <taxon>Actinomycetota</taxon>
        <taxon>Actinomycetes</taxon>
        <taxon>Kitasatosporales</taxon>
        <taxon>Streptomycetaceae</taxon>
        <taxon>Streptomyces</taxon>
    </lineage>
</organism>
<name>A0A5J6FCF4_9ACTN</name>
<feature type="compositionally biased region" description="Low complexity" evidence="10">
    <location>
        <begin position="270"/>
        <end position="282"/>
    </location>
</feature>
<dbReference type="InterPro" id="IPR001967">
    <property type="entry name" value="Peptidase_S11_N"/>
</dbReference>
<accession>A0A5J6FCF4</accession>
<dbReference type="GO" id="GO:0008360">
    <property type="term" value="P:regulation of cell shape"/>
    <property type="evidence" value="ECO:0007669"/>
    <property type="project" value="UniProtKB-KW"/>
</dbReference>
<evidence type="ECO:0000256" key="5">
    <source>
        <dbReference type="ARBA" id="ARBA00022984"/>
    </source>
</evidence>
<dbReference type="InterPro" id="IPR012338">
    <property type="entry name" value="Beta-lactam/transpept-like"/>
</dbReference>
<evidence type="ECO:0000313" key="13">
    <source>
        <dbReference type="Proteomes" id="UP000326178"/>
    </source>
</evidence>
<feature type="active site" description="Acyl-ester intermediate" evidence="7">
    <location>
        <position position="570"/>
    </location>
</feature>
<dbReference type="GO" id="GO:0009002">
    <property type="term" value="F:serine-type D-Ala-D-Ala carboxypeptidase activity"/>
    <property type="evidence" value="ECO:0007669"/>
    <property type="project" value="InterPro"/>
</dbReference>
<sequence>MSPRRIKEASVAGESPDKSEQRKSSGTAGARDPRLTVLREPAASGSSGSEADETAEGVGGVTTDTATAVFRTPDPADGDEGGPDREDGAAGSTGAAGLPASLGAEEGAGDAEDEASGAEEAPGGRDDSSGPVADDEALPERFARADGPDEGPADGPDGDGAANADAGADAGADDAEGSGTPAAGKPEAPGDVRLRAAVAAWVAGDDEAPEGGDTASGEEKAPADVPRVPASREEAKPSEIKESGEEAPGEETSGEDASARSGRSAREEPASGASASVPVAARPGDDETSASGPTPDGDGPDAPEESDGPDAPEATEKPAKTAEKSAKAAEESAKAEERVVDQPTTAFKAVRPRQVDQPTTALKLPPRATGAEPGAEEGAEPPAKSSTGPEAGSRAEPPAESSGERTSQFVPLRSDDVRAAPAPRTPGASTGAAVGPTVTPDLTARPAGEPAGPYEAERTRQQPMPPRPPLDLLAELTNTPPPPETPVRTVVRRIKIWTPLLLLVVVIFAIAQSVRPLPEPVLQLTTKPTYTFEGDKPSLPWPDEGQGFMAATGLGTVDSFGEQEAVPIGSVAKAMTAYIVLKGHPLKKGQDGPAIEIDAKAEKEGKLDSVGESTLNTVKAGDTLTEREALSAIMIPSANNIARLLARWDAGSEEAFVKKMNDTAKELGMTNTTYTDPSGLNATTVSSAEDQVKLGQKLVEIPALMDITKLPSWTDPSGKYHRNYNTLVPYNGALGIKTGSTTKAGGNLLFAAHKMVGDTDQLIVGAILGQHKPSIIDTVNAVSKEAMTATQDLLESRTVVKKGQVVGSVDDGFGHTTDVVVAEDVKAVGWAGLTVKLELADDGGAISHTAPAGTRVGTMTIGEGASQVKVAVQLADALAEPSFGDKLTRVG</sequence>
<feature type="compositionally biased region" description="Basic and acidic residues" evidence="10">
    <location>
        <begin position="230"/>
        <end position="244"/>
    </location>
</feature>
<feature type="binding site" evidence="8">
    <location>
        <position position="737"/>
    </location>
    <ligand>
        <name>substrate</name>
    </ligand>
</feature>
<dbReference type="AlphaFoldDB" id="A0A5J6FCF4"/>
<keyword evidence="2" id="KW-0732">Signal</keyword>
<keyword evidence="5" id="KW-0573">Peptidoglycan synthesis</keyword>
<feature type="compositionally biased region" description="Acidic residues" evidence="10">
    <location>
        <begin position="298"/>
        <end position="310"/>
    </location>
</feature>